<evidence type="ECO:0000256" key="5">
    <source>
        <dbReference type="ARBA" id="ARBA00023136"/>
    </source>
</evidence>
<dbReference type="GO" id="GO:0022857">
    <property type="term" value="F:transmembrane transporter activity"/>
    <property type="evidence" value="ECO:0007669"/>
    <property type="project" value="InterPro"/>
</dbReference>
<dbReference type="GO" id="GO:0005886">
    <property type="term" value="C:plasma membrane"/>
    <property type="evidence" value="ECO:0007669"/>
    <property type="project" value="UniProtKB-SubCell"/>
</dbReference>
<dbReference type="PIRSF" id="PIRSF006060">
    <property type="entry name" value="AA_transporter"/>
    <property type="match status" value="1"/>
</dbReference>
<feature type="transmembrane region" description="Helical" evidence="7">
    <location>
        <begin position="299"/>
        <end position="322"/>
    </location>
</feature>
<name>M3VGL7_GORML</name>
<evidence type="ECO:0000313" key="9">
    <source>
        <dbReference type="Proteomes" id="UP000035009"/>
    </source>
</evidence>
<keyword evidence="3 7" id="KW-0812">Transmembrane</keyword>
<feature type="transmembrane region" description="Helical" evidence="7">
    <location>
        <begin position="433"/>
        <end position="453"/>
    </location>
</feature>
<dbReference type="Pfam" id="PF13520">
    <property type="entry name" value="AA_permease_2"/>
    <property type="match status" value="1"/>
</dbReference>
<keyword evidence="5 7" id="KW-0472">Membrane</keyword>
<organism evidence="8 9">
    <name type="scientific">Gordonia malaquae NBRC 108250</name>
    <dbReference type="NCBI Taxonomy" id="1223542"/>
    <lineage>
        <taxon>Bacteria</taxon>
        <taxon>Bacillati</taxon>
        <taxon>Actinomycetota</taxon>
        <taxon>Actinomycetes</taxon>
        <taxon>Mycobacteriales</taxon>
        <taxon>Gordoniaceae</taxon>
        <taxon>Gordonia</taxon>
    </lineage>
</organism>
<dbReference type="STRING" id="410332.SAMN04488550_4475"/>
<reference evidence="8 9" key="1">
    <citation type="submission" date="2013-02" db="EMBL/GenBank/DDBJ databases">
        <title>Whole genome shotgun sequence of Gordonia malaquae NBRC 108250.</title>
        <authorList>
            <person name="Yoshida I."/>
            <person name="Hosoyama A."/>
            <person name="Tsuchikane K."/>
            <person name="Ando Y."/>
            <person name="Baba S."/>
            <person name="Ohji S."/>
            <person name="Hamada M."/>
            <person name="Tamura T."/>
            <person name="Yamazoe A."/>
            <person name="Yamazaki S."/>
            <person name="Fujita N."/>
        </authorList>
    </citation>
    <scope>NUCLEOTIDE SEQUENCE [LARGE SCALE GENOMIC DNA]</scope>
    <source>
        <strain evidence="8 9">NBRC 108250</strain>
    </source>
</reference>
<keyword evidence="9" id="KW-1185">Reference proteome</keyword>
<evidence type="ECO:0000256" key="1">
    <source>
        <dbReference type="ARBA" id="ARBA00004651"/>
    </source>
</evidence>
<feature type="transmembrane region" description="Helical" evidence="7">
    <location>
        <begin position="54"/>
        <end position="78"/>
    </location>
</feature>
<feature type="transmembrane region" description="Helical" evidence="7">
    <location>
        <begin position="21"/>
        <end position="48"/>
    </location>
</feature>
<feature type="transmembrane region" description="Helical" evidence="7">
    <location>
        <begin position="137"/>
        <end position="158"/>
    </location>
</feature>
<dbReference type="InterPro" id="IPR002293">
    <property type="entry name" value="AA/rel_permease1"/>
</dbReference>
<keyword evidence="4 7" id="KW-1133">Transmembrane helix</keyword>
<evidence type="ECO:0000256" key="3">
    <source>
        <dbReference type="ARBA" id="ARBA00022692"/>
    </source>
</evidence>
<feature type="transmembrane region" description="Helical" evidence="7">
    <location>
        <begin position="240"/>
        <end position="264"/>
    </location>
</feature>
<dbReference type="EMBL" id="BAOP01000025">
    <property type="protein sequence ID" value="GAC81024.1"/>
    <property type="molecule type" value="Genomic_DNA"/>
</dbReference>
<evidence type="ECO:0000313" key="8">
    <source>
        <dbReference type="EMBL" id="GAC81024.1"/>
    </source>
</evidence>
<dbReference type="AlphaFoldDB" id="M3VGL7"/>
<dbReference type="PANTHER" id="PTHR42770:SF7">
    <property type="entry name" value="MEMBRANE PROTEIN"/>
    <property type="match status" value="1"/>
</dbReference>
<dbReference type="Gene3D" id="1.20.1740.10">
    <property type="entry name" value="Amino acid/polyamine transporter I"/>
    <property type="match status" value="1"/>
</dbReference>
<feature type="compositionally biased region" description="Acidic residues" evidence="6">
    <location>
        <begin position="474"/>
        <end position="485"/>
    </location>
</feature>
<feature type="transmembrane region" description="Helical" evidence="7">
    <location>
        <begin position="401"/>
        <end position="421"/>
    </location>
</feature>
<accession>M3VGL7</accession>
<dbReference type="RefSeq" id="WP_008380459.1">
    <property type="nucleotide sequence ID" value="NZ_BAOP01000025.1"/>
</dbReference>
<keyword evidence="2" id="KW-1003">Cell membrane</keyword>
<feature type="region of interest" description="Disordered" evidence="6">
    <location>
        <begin position="465"/>
        <end position="485"/>
    </location>
</feature>
<evidence type="ECO:0000256" key="2">
    <source>
        <dbReference type="ARBA" id="ARBA00022475"/>
    </source>
</evidence>
<comment type="caution">
    <text evidence="8">The sequence shown here is derived from an EMBL/GenBank/DDBJ whole genome shotgun (WGS) entry which is preliminary data.</text>
</comment>
<evidence type="ECO:0000256" key="4">
    <source>
        <dbReference type="ARBA" id="ARBA00022989"/>
    </source>
</evidence>
<protein>
    <submittedName>
        <fullName evidence="8">Putative amino acid transporter</fullName>
    </submittedName>
</protein>
<feature type="transmembrane region" description="Helical" evidence="7">
    <location>
        <begin position="343"/>
        <end position="363"/>
    </location>
</feature>
<feature type="transmembrane region" description="Helical" evidence="7">
    <location>
        <begin position="167"/>
        <end position="188"/>
    </location>
</feature>
<feature type="transmembrane region" description="Helical" evidence="7">
    <location>
        <begin position="99"/>
        <end position="125"/>
    </location>
</feature>
<dbReference type="Proteomes" id="UP000035009">
    <property type="component" value="Unassembled WGS sequence"/>
</dbReference>
<evidence type="ECO:0000256" key="7">
    <source>
        <dbReference type="SAM" id="Phobius"/>
    </source>
</evidence>
<dbReference type="PANTHER" id="PTHR42770">
    <property type="entry name" value="AMINO ACID TRANSPORTER-RELATED"/>
    <property type="match status" value="1"/>
</dbReference>
<dbReference type="InterPro" id="IPR050367">
    <property type="entry name" value="APC_superfamily"/>
</dbReference>
<dbReference type="eggNOG" id="COG0531">
    <property type="taxonomic scope" value="Bacteria"/>
</dbReference>
<sequence>MTTSPPTTTDTSTSEDLPQGVLPLWAVFGVSLGILAPASTLALAIGVIMQQVGALSWVTWAVTSLLVLGFAGGIAWLARRFTTTGGIYGLTTRAAGRGPGYFVMFAHLASSLVSGPACVLGAAIYLDAWLRKLGVPYNPWILASCSAVVAIAVTALSLREVKLSAKLLLLIEFLTIIVIVILFVVILVRVPGGPVDGRQFDFSGFSMAAILATAGFSVFSMAGFDHAVTLGREARNPKRAISLAVVGSVSACGLLYLAGTYVIVLGFRDVPMDGIDAPLDVLATHYDVGWLAHLINPGVAISFFGSTLGIMAGTSRTVYTMARDGMLPKALSGVDPVHRTPRTAVLTLGAIYLIVSVLGALLARATTTYSLLGTFAGYMLVASYGATVLAAGWYAMRTRSVGFGIGISVLLAAFGSGLIYWKSFNPFPEGNRFWVAIIFFVAVVGIVGSWAWLKRNRPTVAAQVGESDRRTDADVDEAEGVETSA</sequence>
<comment type="subcellular location">
    <subcellularLocation>
        <location evidence="1">Cell membrane</location>
        <topology evidence="1">Multi-pass membrane protein</topology>
    </subcellularLocation>
</comment>
<proteinExistence type="predicted"/>
<gene>
    <name evidence="8" type="ORF">GM1_025_00720</name>
</gene>
<feature type="transmembrane region" description="Helical" evidence="7">
    <location>
        <begin position="208"/>
        <end position="228"/>
    </location>
</feature>
<evidence type="ECO:0000256" key="6">
    <source>
        <dbReference type="SAM" id="MobiDB-lite"/>
    </source>
</evidence>
<feature type="transmembrane region" description="Helical" evidence="7">
    <location>
        <begin position="375"/>
        <end position="394"/>
    </location>
</feature>